<accession>W7N8X3</accession>
<dbReference type="VEuPathDB" id="FungiDB:FVEG_17035"/>
<dbReference type="AlphaFoldDB" id="W7N8X3"/>
<protein>
    <submittedName>
        <fullName evidence="1">Uncharacterized protein</fullName>
    </submittedName>
</protein>
<evidence type="ECO:0000313" key="2">
    <source>
        <dbReference type="Proteomes" id="UP000009096"/>
    </source>
</evidence>
<dbReference type="Proteomes" id="UP000009096">
    <property type="component" value="Chromosome 7"/>
</dbReference>
<reference evidence="1 2" key="1">
    <citation type="journal article" date="2010" name="Nature">
        <title>Comparative genomics reveals mobile pathogenicity chromosomes in Fusarium.</title>
        <authorList>
            <person name="Ma L.J."/>
            <person name="van der Does H.C."/>
            <person name="Borkovich K.A."/>
            <person name="Coleman J.J."/>
            <person name="Daboussi M.J."/>
            <person name="Di Pietro A."/>
            <person name="Dufresne M."/>
            <person name="Freitag M."/>
            <person name="Grabherr M."/>
            <person name="Henrissat B."/>
            <person name="Houterman P.M."/>
            <person name="Kang S."/>
            <person name="Shim W.B."/>
            <person name="Woloshuk C."/>
            <person name="Xie X."/>
            <person name="Xu J.R."/>
            <person name="Antoniw J."/>
            <person name="Baker S.E."/>
            <person name="Bluhm B.H."/>
            <person name="Breakspear A."/>
            <person name="Brown D.W."/>
            <person name="Butchko R.A."/>
            <person name="Chapman S."/>
            <person name="Coulson R."/>
            <person name="Coutinho P.M."/>
            <person name="Danchin E.G."/>
            <person name="Diener A."/>
            <person name="Gale L.R."/>
            <person name="Gardiner D.M."/>
            <person name="Goff S."/>
            <person name="Hammond-Kosack K.E."/>
            <person name="Hilburn K."/>
            <person name="Hua-Van A."/>
            <person name="Jonkers W."/>
            <person name="Kazan K."/>
            <person name="Kodira C.D."/>
            <person name="Koehrsen M."/>
            <person name="Kumar L."/>
            <person name="Lee Y.H."/>
            <person name="Li L."/>
            <person name="Manners J.M."/>
            <person name="Miranda-Saavedra D."/>
            <person name="Mukherjee M."/>
            <person name="Park G."/>
            <person name="Park J."/>
            <person name="Park S.Y."/>
            <person name="Proctor R.H."/>
            <person name="Regev A."/>
            <person name="Ruiz-Roldan M.C."/>
            <person name="Sain D."/>
            <person name="Sakthikumar S."/>
            <person name="Sykes S."/>
            <person name="Schwartz D.C."/>
            <person name="Turgeon B.G."/>
            <person name="Wapinski I."/>
            <person name="Yoder O."/>
            <person name="Young S."/>
            <person name="Zeng Q."/>
            <person name="Zhou S."/>
            <person name="Galagan J."/>
            <person name="Cuomo C.A."/>
            <person name="Kistler H.C."/>
            <person name="Rep M."/>
        </authorList>
    </citation>
    <scope>NUCLEOTIDE SEQUENCE [LARGE SCALE GENOMIC DNA]</scope>
    <source>
        <strain evidence="2">M3125 / FGSC 7600</strain>
    </source>
</reference>
<organism evidence="1 2">
    <name type="scientific">Gibberella moniliformis (strain M3125 / FGSC 7600)</name>
    <name type="common">Maize ear and stalk rot fungus</name>
    <name type="synonym">Fusarium verticillioides</name>
    <dbReference type="NCBI Taxonomy" id="334819"/>
    <lineage>
        <taxon>Eukaryota</taxon>
        <taxon>Fungi</taxon>
        <taxon>Dikarya</taxon>
        <taxon>Ascomycota</taxon>
        <taxon>Pezizomycotina</taxon>
        <taxon>Sordariomycetes</taxon>
        <taxon>Hypocreomycetidae</taxon>
        <taxon>Hypocreales</taxon>
        <taxon>Nectriaceae</taxon>
        <taxon>Fusarium</taxon>
        <taxon>Fusarium fujikuroi species complex</taxon>
    </lineage>
</organism>
<dbReference type="EMBL" id="DS022258">
    <property type="protein sequence ID" value="EWG52897.1"/>
    <property type="molecule type" value="Genomic_DNA"/>
</dbReference>
<keyword evidence="2" id="KW-1185">Reference proteome</keyword>
<dbReference type="EMBL" id="CM000584">
    <property type="protein sequence ID" value="EWG52897.1"/>
    <property type="molecule type" value="Genomic_DNA"/>
</dbReference>
<dbReference type="GeneID" id="30073911"/>
<proteinExistence type="predicted"/>
<evidence type="ECO:0000313" key="1">
    <source>
        <dbReference type="EMBL" id="EWG52897.1"/>
    </source>
</evidence>
<name>W7N8X3_GIBM7</name>
<dbReference type="RefSeq" id="XP_018759088.1">
    <property type="nucleotide sequence ID" value="XM_018906276.1"/>
</dbReference>
<sequence>MLCILLVSFPYNTRTPDSLTCWGVTDWTVGCGLWAVGEVTGGCQSSGGSWGAVCRPSTLCGWPLVFITRRHHNQDGQRGLQWENTTLPSAAQRYPTQLHHRKDFWSDYLRLIIQILAKIDSLTIQWLSFKTYQTLGMLTVPPGIRLLDSLGTWSPAQYSTAHAIS</sequence>
<gene>
    <name evidence="1" type="ORF">FVEG_17035</name>
</gene>
<dbReference type="KEGG" id="fvr:FVEG_17035"/>